<dbReference type="OrthoDB" id="2389799at2759"/>
<evidence type="ECO:0000313" key="2">
    <source>
        <dbReference type="Proteomes" id="UP000789508"/>
    </source>
</evidence>
<evidence type="ECO:0000313" key="1">
    <source>
        <dbReference type="EMBL" id="CAG8628265.1"/>
    </source>
</evidence>
<gene>
    <name evidence="1" type="ORF">ALEPTO_LOCUS9253</name>
</gene>
<comment type="caution">
    <text evidence="1">The sequence shown here is derived from an EMBL/GenBank/DDBJ whole genome shotgun (WGS) entry which is preliminary data.</text>
</comment>
<protein>
    <submittedName>
        <fullName evidence="1">13228_t:CDS:1</fullName>
    </submittedName>
</protein>
<sequence length="107" mass="12198">CAQDFSPGNQSYNRVLSPSNNLSCDQVSSPDKQIVYLLYNNFQNPRRQAIMNDLNPVLENLKQKTVQETPIKLIYSQNDFAVFDKGSSEFYGAEDEFISDQPLENIT</sequence>
<feature type="non-terminal residue" evidence="1">
    <location>
        <position position="107"/>
    </location>
</feature>
<accession>A0A9N9D9L6</accession>
<dbReference type="Proteomes" id="UP000789508">
    <property type="component" value="Unassembled WGS sequence"/>
</dbReference>
<dbReference type="AlphaFoldDB" id="A0A9N9D9L6"/>
<proteinExistence type="predicted"/>
<dbReference type="EMBL" id="CAJVPS010006724">
    <property type="protein sequence ID" value="CAG8628265.1"/>
    <property type="molecule type" value="Genomic_DNA"/>
</dbReference>
<reference evidence="1" key="1">
    <citation type="submission" date="2021-06" db="EMBL/GenBank/DDBJ databases">
        <authorList>
            <person name="Kallberg Y."/>
            <person name="Tangrot J."/>
            <person name="Rosling A."/>
        </authorList>
    </citation>
    <scope>NUCLEOTIDE SEQUENCE</scope>
    <source>
        <strain evidence="1">FL130A</strain>
    </source>
</reference>
<organism evidence="1 2">
    <name type="scientific">Ambispora leptoticha</name>
    <dbReference type="NCBI Taxonomy" id="144679"/>
    <lineage>
        <taxon>Eukaryota</taxon>
        <taxon>Fungi</taxon>
        <taxon>Fungi incertae sedis</taxon>
        <taxon>Mucoromycota</taxon>
        <taxon>Glomeromycotina</taxon>
        <taxon>Glomeromycetes</taxon>
        <taxon>Archaeosporales</taxon>
        <taxon>Ambisporaceae</taxon>
        <taxon>Ambispora</taxon>
    </lineage>
</organism>
<name>A0A9N9D9L6_9GLOM</name>
<keyword evidence="2" id="KW-1185">Reference proteome</keyword>